<dbReference type="WBParaSite" id="SVE_0883400.1">
    <property type="protein sequence ID" value="SVE_0883400.1"/>
    <property type="gene ID" value="SVE_0883400"/>
</dbReference>
<accession>A0A0K0FIW3</accession>
<feature type="compositionally biased region" description="Basic and acidic residues" evidence="1">
    <location>
        <begin position="1"/>
        <end position="11"/>
    </location>
</feature>
<sequence length="102" mass="12953">MRRRKLQQEKLRRQRQKQRMNRMRQQKEDKSNKKNVKNEEVKKFFRRKRQHLIRQEAEKKRKAIPDYEKEELYYQKQGENEKDDAYVTKVVFNDNEEVDYFV</sequence>
<evidence type="ECO:0000313" key="2">
    <source>
        <dbReference type="Proteomes" id="UP000035680"/>
    </source>
</evidence>
<dbReference type="Proteomes" id="UP000035680">
    <property type="component" value="Unassembled WGS sequence"/>
</dbReference>
<keyword evidence="2" id="KW-1185">Reference proteome</keyword>
<reference evidence="2" key="1">
    <citation type="submission" date="2014-07" db="EMBL/GenBank/DDBJ databases">
        <authorList>
            <person name="Martin A.A"/>
            <person name="De Silva N."/>
        </authorList>
    </citation>
    <scope>NUCLEOTIDE SEQUENCE</scope>
</reference>
<feature type="compositionally biased region" description="Basic residues" evidence="1">
    <location>
        <begin position="12"/>
        <end position="24"/>
    </location>
</feature>
<evidence type="ECO:0000256" key="1">
    <source>
        <dbReference type="SAM" id="MobiDB-lite"/>
    </source>
</evidence>
<reference evidence="3" key="2">
    <citation type="submission" date="2015-08" db="UniProtKB">
        <authorList>
            <consortium name="WormBaseParasite"/>
        </authorList>
    </citation>
    <scope>IDENTIFICATION</scope>
</reference>
<proteinExistence type="predicted"/>
<feature type="region of interest" description="Disordered" evidence="1">
    <location>
        <begin position="1"/>
        <end position="44"/>
    </location>
</feature>
<dbReference type="AlphaFoldDB" id="A0A0K0FIW3"/>
<organism evidence="2 3">
    <name type="scientific">Strongyloides venezuelensis</name>
    <name type="common">Threadworm</name>
    <dbReference type="NCBI Taxonomy" id="75913"/>
    <lineage>
        <taxon>Eukaryota</taxon>
        <taxon>Metazoa</taxon>
        <taxon>Ecdysozoa</taxon>
        <taxon>Nematoda</taxon>
        <taxon>Chromadorea</taxon>
        <taxon>Rhabditida</taxon>
        <taxon>Tylenchina</taxon>
        <taxon>Panagrolaimomorpha</taxon>
        <taxon>Strongyloidoidea</taxon>
        <taxon>Strongyloididae</taxon>
        <taxon>Strongyloides</taxon>
    </lineage>
</organism>
<name>A0A0K0FIW3_STRVS</name>
<evidence type="ECO:0000313" key="3">
    <source>
        <dbReference type="WBParaSite" id="SVE_0883400.1"/>
    </source>
</evidence>
<feature type="compositionally biased region" description="Basic and acidic residues" evidence="1">
    <location>
        <begin position="25"/>
        <end position="43"/>
    </location>
</feature>
<protein>
    <submittedName>
        <fullName evidence="3">Nucleolar protein 12</fullName>
    </submittedName>
</protein>